<proteinExistence type="predicted"/>
<organism evidence="3 4">
    <name type="scientific">Candidatus Edwardsbacteria bacterium GWF2_54_11</name>
    <dbReference type="NCBI Taxonomy" id="1817851"/>
    <lineage>
        <taxon>Bacteria</taxon>
        <taxon>Candidatus Edwardsiibacteriota</taxon>
    </lineage>
</organism>
<keyword evidence="1" id="KW-0812">Transmembrane</keyword>
<dbReference type="GO" id="GO:0005543">
    <property type="term" value="F:phospholipid binding"/>
    <property type="evidence" value="ECO:0007669"/>
    <property type="project" value="TreeGrafter"/>
</dbReference>
<evidence type="ECO:0000313" key="3">
    <source>
        <dbReference type="EMBL" id="OGF10348.1"/>
    </source>
</evidence>
<dbReference type="InterPro" id="IPR052336">
    <property type="entry name" value="MlaD_Phospholipid_Transporter"/>
</dbReference>
<keyword evidence="1" id="KW-1133">Transmembrane helix</keyword>
<dbReference type="InterPro" id="IPR003399">
    <property type="entry name" value="Mce/MlaD"/>
</dbReference>
<gene>
    <name evidence="3" type="ORF">A2024_02360</name>
</gene>
<protein>
    <recommendedName>
        <fullName evidence="2">Mce/MlaD domain-containing protein</fullName>
    </recommendedName>
</protein>
<evidence type="ECO:0000313" key="4">
    <source>
        <dbReference type="Proteomes" id="UP000177230"/>
    </source>
</evidence>
<dbReference type="EMBL" id="MFFM01000039">
    <property type="protein sequence ID" value="OGF10348.1"/>
    <property type="molecule type" value="Genomic_DNA"/>
</dbReference>
<evidence type="ECO:0000259" key="2">
    <source>
        <dbReference type="Pfam" id="PF02470"/>
    </source>
</evidence>
<sequence>MPINKLSHEFKVGLLITVGLAVGLVAVLSVGERQGFLKQRYFLNARFDDVSGLQEGAPVRVSGFQVGVVNKIALVEVGGHQKVEARLRIEKQAQPRIRQGSLARISSMGLLGDKLVEIVPASMDRPMMENDDELPTIAVMAPEEIMGKVAEISDTLNSTAISLNVIMKKIEKGTGTLGKMIDDPRLYTNLDSVMVSMNHLILLIKGNKGTIGKLMNDPSLYDNLNQSMSSLNIISDSLKRGQGSLGRLLREPDLYNSLDSTSQKLSVIISRIEKGEGTLGKLSKDEELYQKLKGSSDELNQLIKDMKANPKKYLGVSIF</sequence>
<comment type="caution">
    <text evidence="3">The sequence shown here is derived from an EMBL/GenBank/DDBJ whole genome shotgun (WGS) entry which is preliminary data.</text>
</comment>
<accession>A0A1F5R7B1</accession>
<evidence type="ECO:0000256" key="1">
    <source>
        <dbReference type="SAM" id="Phobius"/>
    </source>
</evidence>
<dbReference type="PANTHER" id="PTHR33371:SF4">
    <property type="entry name" value="INTERMEMBRANE PHOSPHOLIPID TRANSPORT SYSTEM BINDING PROTEIN MLAD"/>
    <property type="match status" value="1"/>
</dbReference>
<dbReference type="AlphaFoldDB" id="A0A1F5R7B1"/>
<name>A0A1F5R7B1_9BACT</name>
<dbReference type="GO" id="GO:0005548">
    <property type="term" value="F:phospholipid transporter activity"/>
    <property type="evidence" value="ECO:0007669"/>
    <property type="project" value="TreeGrafter"/>
</dbReference>
<reference evidence="3 4" key="1">
    <citation type="journal article" date="2016" name="Nat. Commun.">
        <title>Thousands of microbial genomes shed light on interconnected biogeochemical processes in an aquifer system.</title>
        <authorList>
            <person name="Anantharaman K."/>
            <person name="Brown C.T."/>
            <person name="Hug L.A."/>
            <person name="Sharon I."/>
            <person name="Castelle C.J."/>
            <person name="Probst A.J."/>
            <person name="Thomas B.C."/>
            <person name="Singh A."/>
            <person name="Wilkins M.J."/>
            <person name="Karaoz U."/>
            <person name="Brodie E.L."/>
            <person name="Williams K.H."/>
            <person name="Hubbard S.S."/>
            <person name="Banfield J.F."/>
        </authorList>
    </citation>
    <scope>NUCLEOTIDE SEQUENCE [LARGE SCALE GENOMIC DNA]</scope>
</reference>
<dbReference type="Proteomes" id="UP000177230">
    <property type="component" value="Unassembled WGS sequence"/>
</dbReference>
<keyword evidence="1" id="KW-0472">Membrane</keyword>
<feature type="domain" description="Mce/MlaD" evidence="2">
    <location>
        <begin position="41"/>
        <end position="120"/>
    </location>
</feature>
<dbReference type="Pfam" id="PF02470">
    <property type="entry name" value="MlaD"/>
    <property type="match status" value="1"/>
</dbReference>
<feature type="transmembrane region" description="Helical" evidence="1">
    <location>
        <begin position="12"/>
        <end position="31"/>
    </location>
</feature>
<dbReference type="PANTHER" id="PTHR33371">
    <property type="entry name" value="INTERMEMBRANE PHOSPHOLIPID TRANSPORT SYSTEM BINDING PROTEIN MLAD-RELATED"/>
    <property type="match status" value="1"/>
</dbReference>